<dbReference type="AlphaFoldDB" id="A0A9E8SHJ3"/>
<feature type="transmembrane region" description="Helical" evidence="1">
    <location>
        <begin position="15"/>
        <end position="35"/>
    </location>
</feature>
<feature type="transmembrane region" description="Helical" evidence="1">
    <location>
        <begin position="88"/>
        <end position="107"/>
    </location>
</feature>
<evidence type="ECO:0000256" key="1">
    <source>
        <dbReference type="SAM" id="Phobius"/>
    </source>
</evidence>
<keyword evidence="1" id="KW-0472">Membrane</keyword>
<dbReference type="Proteomes" id="UP001164705">
    <property type="component" value="Chromosome"/>
</dbReference>
<dbReference type="Gene3D" id="3.20.20.80">
    <property type="entry name" value="Glycosidases"/>
    <property type="match status" value="1"/>
</dbReference>
<keyword evidence="3" id="KW-1185">Reference proteome</keyword>
<dbReference type="EMBL" id="CP113088">
    <property type="protein sequence ID" value="WAC02750.1"/>
    <property type="molecule type" value="Genomic_DNA"/>
</dbReference>
<evidence type="ECO:0000313" key="2">
    <source>
        <dbReference type="EMBL" id="WAC02750.1"/>
    </source>
</evidence>
<reference evidence="2" key="1">
    <citation type="submission" date="2022-11" db="EMBL/GenBank/DDBJ databases">
        <title>Lacinutrix neustonica HL-RS19T sp. nov., isolated from the surface microlayer sample of brackish Lake Shihwa.</title>
        <authorList>
            <person name="Choi J.Y."/>
            <person name="Hwang C.Y."/>
        </authorList>
    </citation>
    <scope>NUCLEOTIDE SEQUENCE</scope>
    <source>
        <strain evidence="2">HL-RS19</strain>
    </source>
</reference>
<dbReference type="SUPFAM" id="SSF51445">
    <property type="entry name" value="(Trans)glycosidases"/>
    <property type="match status" value="1"/>
</dbReference>
<dbReference type="RefSeq" id="WP_267677348.1">
    <property type="nucleotide sequence ID" value="NZ_CP113088.1"/>
</dbReference>
<keyword evidence="1" id="KW-1133">Transmembrane helix</keyword>
<evidence type="ECO:0000313" key="3">
    <source>
        <dbReference type="Proteomes" id="UP001164705"/>
    </source>
</evidence>
<dbReference type="InterPro" id="IPR055151">
    <property type="entry name" value="GH113"/>
</dbReference>
<proteinExistence type="predicted"/>
<keyword evidence="1" id="KW-0812">Transmembrane</keyword>
<sequence>MFTGYLSNSNSLKKIILIYILNLSIWLIFILIKFFETKPLEVILTVLTTVQGLALIHVSFLLVAFLFFYITKHYEIYRVGGMRQLFNIFFKITILPLFLITAVLYAINKFNNNENFNVINSTAYNYSPISKNCYEQDFKIRGASIFGLNSNTEYKMSTIILNNVEWVALHPFVYQDNEDDIKIRSKKEYWSKRDSAYVKTINQLHSKDIHVMLKPHLWVSNGWRNNINFKDSKKWNSWFESYSKIILFYAKFAQDTNVELFCIGTELDKTLTDHSQHWLELIKEIKKIYNGQLTYAMNWDTEYFNPEFWSALEYIGIQAYYPLTTNEEPELSQIKNGWQKHITILKRASKQINKPILFTEIGYRDDSYATIKPWEWSNTIKRFFRKKSNKTQYFAFKAFFEEVWGESWFSGLFIWQWNKSSDFSIIDRPAQNLVMNEFSKLVRDNLNCN</sequence>
<dbReference type="InterPro" id="IPR017853">
    <property type="entry name" value="GH"/>
</dbReference>
<dbReference type="Pfam" id="PF22612">
    <property type="entry name" value="GH113"/>
    <property type="match status" value="1"/>
</dbReference>
<name>A0A9E8SHJ3_9FLAO</name>
<accession>A0A9E8SHJ3</accession>
<dbReference type="KEGG" id="lnu:N7U66_03505"/>
<protein>
    <submittedName>
        <fullName evidence="2">Uncharacterized protein</fullName>
    </submittedName>
</protein>
<dbReference type="CDD" id="cd19608">
    <property type="entry name" value="GH113_mannanase-like"/>
    <property type="match status" value="1"/>
</dbReference>
<organism evidence="2 3">
    <name type="scientific">Lacinutrix neustonica</name>
    <dbReference type="NCBI Taxonomy" id="2980107"/>
    <lineage>
        <taxon>Bacteria</taxon>
        <taxon>Pseudomonadati</taxon>
        <taxon>Bacteroidota</taxon>
        <taxon>Flavobacteriia</taxon>
        <taxon>Flavobacteriales</taxon>
        <taxon>Flavobacteriaceae</taxon>
        <taxon>Lacinutrix</taxon>
    </lineage>
</organism>
<gene>
    <name evidence="2" type="ORF">N7U66_03505</name>
</gene>
<feature type="transmembrane region" description="Helical" evidence="1">
    <location>
        <begin position="42"/>
        <end position="68"/>
    </location>
</feature>